<dbReference type="Proteomes" id="UP001295444">
    <property type="component" value="Chromosome 01"/>
</dbReference>
<organism evidence="2 3">
    <name type="scientific">Pelobates cultripes</name>
    <name type="common">Western spadefoot toad</name>
    <dbReference type="NCBI Taxonomy" id="61616"/>
    <lineage>
        <taxon>Eukaryota</taxon>
        <taxon>Metazoa</taxon>
        <taxon>Chordata</taxon>
        <taxon>Craniata</taxon>
        <taxon>Vertebrata</taxon>
        <taxon>Euteleostomi</taxon>
        <taxon>Amphibia</taxon>
        <taxon>Batrachia</taxon>
        <taxon>Anura</taxon>
        <taxon>Pelobatoidea</taxon>
        <taxon>Pelobatidae</taxon>
        <taxon>Pelobates</taxon>
    </lineage>
</organism>
<evidence type="ECO:0000313" key="3">
    <source>
        <dbReference type="Proteomes" id="UP001295444"/>
    </source>
</evidence>
<name>A0AAD1R4P4_PELCU</name>
<evidence type="ECO:0000313" key="2">
    <source>
        <dbReference type="EMBL" id="CAH2223371.1"/>
    </source>
</evidence>
<dbReference type="AlphaFoldDB" id="A0AAD1R4P4"/>
<proteinExistence type="predicted"/>
<protein>
    <submittedName>
        <fullName evidence="2">Uncharacterized protein</fullName>
    </submittedName>
</protein>
<gene>
    <name evidence="2" type="ORF">PECUL_23A058668</name>
</gene>
<sequence length="400" mass="46249">MADKKIREAEKSPMTISFNAKEESLLKKKILALESMKKQAADSLSLDQKVLYNRFTLKLRRSELAHARLVGNKAMIKHLTNLNFNTILDAESGKELRNILKNGKPLRAASAPCRPLSMMSFKSDKDMRYVKDGQVTNRELLDFGHFKTNRKSHRPHHRFYSAPGIRQTGQKQVQIHDFREDECEHTNLIMTAPPHLQTNPTTTNEAILSDGESYTETLKIKEVPETFSITVDKAKHEMHGPENSSRVRKRSKSTTFHSVGDRDKLDLSLESKLKITSDKDMDSKNKVKLFVEKIQSLQQQDSTLKDYYSQRMLAGAKKKDISTLSDEVEEQRQWMPSGEERQQRSMTIKKLDRNFTRKDIPIDILFMEQYNSLLTKENFTVRRWFNNNPYLPATQVQLSG</sequence>
<accession>A0AAD1R4P4</accession>
<evidence type="ECO:0000256" key="1">
    <source>
        <dbReference type="SAM" id="MobiDB-lite"/>
    </source>
</evidence>
<reference evidence="2" key="1">
    <citation type="submission" date="2022-03" db="EMBL/GenBank/DDBJ databases">
        <authorList>
            <person name="Alioto T."/>
            <person name="Alioto T."/>
            <person name="Gomez Garrido J."/>
        </authorList>
    </citation>
    <scope>NUCLEOTIDE SEQUENCE</scope>
</reference>
<dbReference type="EMBL" id="OW240912">
    <property type="protein sequence ID" value="CAH2223371.1"/>
    <property type="molecule type" value="Genomic_DNA"/>
</dbReference>
<feature type="region of interest" description="Disordered" evidence="1">
    <location>
        <begin position="236"/>
        <end position="261"/>
    </location>
</feature>
<keyword evidence="3" id="KW-1185">Reference proteome</keyword>